<gene>
    <name evidence="1" type="ORF">LCGC14_1838760</name>
</gene>
<accession>A0A0F9IT96</accession>
<proteinExistence type="predicted"/>
<comment type="caution">
    <text evidence="1">The sequence shown here is derived from an EMBL/GenBank/DDBJ whole genome shotgun (WGS) entry which is preliminary data.</text>
</comment>
<protein>
    <submittedName>
        <fullName evidence="1">Uncharacterized protein</fullName>
    </submittedName>
</protein>
<dbReference type="AlphaFoldDB" id="A0A0F9IT96"/>
<dbReference type="EMBL" id="LAZR01018275">
    <property type="protein sequence ID" value="KKL97015.1"/>
    <property type="molecule type" value="Genomic_DNA"/>
</dbReference>
<reference evidence="1" key="1">
    <citation type="journal article" date="2015" name="Nature">
        <title>Complex archaea that bridge the gap between prokaryotes and eukaryotes.</title>
        <authorList>
            <person name="Spang A."/>
            <person name="Saw J.H."/>
            <person name="Jorgensen S.L."/>
            <person name="Zaremba-Niedzwiedzka K."/>
            <person name="Martijn J."/>
            <person name="Lind A.E."/>
            <person name="van Eijk R."/>
            <person name="Schleper C."/>
            <person name="Guy L."/>
            <person name="Ettema T.J."/>
        </authorList>
    </citation>
    <scope>NUCLEOTIDE SEQUENCE</scope>
</reference>
<evidence type="ECO:0000313" key="1">
    <source>
        <dbReference type="EMBL" id="KKL97015.1"/>
    </source>
</evidence>
<feature type="non-terminal residue" evidence="1">
    <location>
        <position position="26"/>
    </location>
</feature>
<organism evidence="1">
    <name type="scientific">marine sediment metagenome</name>
    <dbReference type="NCBI Taxonomy" id="412755"/>
    <lineage>
        <taxon>unclassified sequences</taxon>
        <taxon>metagenomes</taxon>
        <taxon>ecological metagenomes</taxon>
    </lineage>
</organism>
<sequence length="26" mass="2769">MTVAFNADVNLQVEVSFASNPYAIAP</sequence>
<name>A0A0F9IT96_9ZZZZ</name>